<accession>A0A1A8VXL7</accession>
<dbReference type="EMBL" id="FLQU01000414">
    <property type="protein sequence ID" value="SBS85328.1"/>
    <property type="molecule type" value="Genomic_DNA"/>
</dbReference>
<evidence type="ECO:0000313" key="1">
    <source>
        <dbReference type="EMBL" id="SBS85328.1"/>
    </source>
</evidence>
<reference evidence="2" key="1">
    <citation type="submission" date="2016-05" db="EMBL/GenBank/DDBJ databases">
        <authorList>
            <person name="Naeem Raeece"/>
        </authorList>
    </citation>
    <scope>NUCLEOTIDE SEQUENCE [LARGE SCALE GENOMIC DNA]</scope>
</reference>
<protein>
    <submittedName>
        <fullName evidence="1">Uncharacterized protein</fullName>
    </submittedName>
</protein>
<dbReference type="Proteomes" id="UP000078560">
    <property type="component" value="Unassembled WGS sequence"/>
</dbReference>
<dbReference type="AlphaFoldDB" id="A0A1A8VXL7"/>
<gene>
    <name evidence="1" type="ORF">POVCU2_0030860</name>
</gene>
<organism evidence="1 2">
    <name type="scientific">Plasmodium ovale curtisi</name>
    <dbReference type="NCBI Taxonomy" id="864141"/>
    <lineage>
        <taxon>Eukaryota</taxon>
        <taxon>Sar</taxon>
        <taxon>Alveolata</taxon>
        <taxon>Apicomplexa</taxon>
        <taxon>Aconoidasida</taxon>
        <taxon>Haemosporida</taxon>
        <taxon>Plasmodiidae</taxon>
        <taxon>Plasmodium</taxon>
        <taxon>Plasmodium (Plasmodium)</taxon>
    </lineage>
</organism>
<name>A0A1A8VXL7_PLAOA</name>
<proteinExistence type="predicted"/>
<evidence type="ECO:0000313" key="2">
    <source>
        <dbReference type="Proteomes" id="UP000078560"/>
    </source>
</evidence>
<dbReference type="VEuPathDB" id="PlasmoDB:PocGH01_11037000"/>
<sequence>MMMKSGKRNLLLFCMENKKSAETLAHFNNKFLIDLRKRVLFTNNAIKKQKTDRCCYLKGNVICSFSSNFIVARKNGKTSRCCTIAKAFYSVGINKTVRVQTKEKSISFEHITRILKSLKKWNLNYDGKKSLEKKVDFLLPHIYEECEQNYIHFSCILHNFHKLRNNISREYKIKAYDKFSSIFIHNINLFTLKEITIILKCLLEEKQMDKENIVQFCTYKFIYIVSIDILHKRKNDPLFYAHFFSVLNHHFQEYAKDYCMFIKDGISTNNDMNYFYELICNLNETNKNVLIGYFKNKLSTFESNSFNLHDVSAFLHLLKSYNLRKGLPLYAFLSHVYVSCSFVEIIPIYFYQQLELNFLSYETYEKFKFVTKRKNGLCTFEKGNETGETDELAYEASEQRENSFIGSCKGQSEKKIDISSKREDGKADKFGNDNIVMGKNEIISYFANIGKNQWYSAFPRSTTLINSKDNKKNKHIRENVHSMAVIIYTSIKCKQRNKFVYILSNYLLLKYIDYINLIDLCNIFELFICDERILKKKNYDIIFGRIKNLIVNERDGKALAIFCISIMRLKKELRNHFNNYIISIYRIILYKKDRSKNIFSRENTVIFSNIANFLVDQKISCLFYLYYLDKYNNFLNLLTVQKNEKNSHYSSFSTIDMCDMLKTFIHILKIYEKNDYFALSQKTTHIHLNKSMMCMLHFFKDFCFVKILSENDNFLNNLYLTSTEYLKRVKILNRTCYILCLFLPLLKKLQRDGIINRTTGHIFYELFHSFRNDLYKNYEHVLLSSKGKTKQHVNIFNFMFMIDKEYAMMKPL</sequence>